<evidence type="ECO:0000259" key="8">
    <source>
        <dbReference type="Pfam" id="PF06738"/>
    </source>
</evidence>
<feature type="compositionally biased region" description="Basic residues" evidence="6">
    <location>
        <begin position="270"/>
        <end position="280"/>
    </location>
</feature>
<keyword evidence="2 7" id="KW-0812">Transmembrane</keyword>
<evidence type="ECO:0008006" key="12">
    <source>
        <dbReference type="Google" id="ProtNLM"/>
    </source>
</evidence>
<feature type="transmembrane region" description="Helical" evidence="7">
    <location>
        <begin position="682"/>
        <end position="703"/>
    </location>
</feature>
<comment type="subcellular location">
    <subcellularLocation>
        <location evidence="1">Membrane</location>
        <topology evidence="1">Multi-pass membrane protein</topology>
    </subcellularLocation>
</comment>
<dbReference type="Proteomes" id="UP000521872">
    <property type="component" value="Unassembled WGS sequence"/>
</dbReference>
<feature type="region of interest" description="Disordered" evidence="6">
    <location>
        <begin position="1"/>
        <end position="157"/>
    </location>
</feature>
<dbReference type="GO" id="GO:0022857">
    <property type="term" value="F:transmembrane transporter activity"/>
    <property type="evidence" value="ECO:0007669"/>
    <property type="project" value="InterPro"/>
</dbReference>
<dbReference type="Pfam" id="PF12821">
    <property type="entry name" value="ThrE_2"/>
    <property type="match status" value="1"/>
</dbReference>
<feature type="compositionally biased region" description="Basic and acidic residues" evidence="6">
    <location>
        <begin position="191"/>
        <end position="210"/>
    </location>
</feature>
<evidence type="ECO:0000256" key="2">
    <source>
        <dbReference type="ARBA" id="ARBA00022692"/>
    </source>
</evidence>
<feature type="transmembrane region" description="Helical" evidence="7">
    <location>
        <begin position="858"/>
        <end position="879"/>
    </location>
</feature>
<feature type="compositionally biased region" description="Low complexity" evidence="6">
    <location>
        <begin position="406"/>
        <end position="416"/>
    </location>
</feature>
<comment type="similarity">
    <text evidence="5">Belongs to the ThrE exporter (TC 2.A.79) family.</text>
</comment>
<feature type="compositionally biased region" description="Basic residues" evidence="6">
    <location>
        <begin position="70"/>
        <end position="81"/>
    </location>
</feature>
<gene>
    <name evidence="10" type="ORF">D9613_009458</name>
</gene>
<dbReference type="InterPro" id="IPR010619">
    <property type="entry name" value="ThrE-like_N"/>
</dbReference>
<dbReference type="PANTHER" id="PTHR31082">
    <property type="entry name" value="PHEROMONE-REGULATED MEMBRANE PROTEIN 10"/>
    <property type="match status" value="1"/>
</dbReference>
<evidence type="ECO:0000256" key="6">
    <source>
        <dbReference type="SAM" id="MobiDB-lite"/>
    </source>
</evidence>
<proteinExistence type="inferred from homology"/>
<feature type="compositionally biased region" description="Low complexity" evidence="6">
    <location>
        <begin position="247"/>
        <end position="269"/>
    </location>
</feature>
<feature type="transmembrane region" description="Helical" evidence="7">
    <location>
        <begin position="812"/>
        <end position="838"/>
    </location>
</feature>
<feature type="compositionally biased region" description="Polar residues" evidence="6">
    <location>
        <begin position="18"/>
        <end position="27"/>
    </location>
</feature>
<feature type="region of interest" description="Disordered" evidence="6">
    <location>
        <begin position="339"/>
        <end position="386"/>
    </location>
</feature>
<dbReference type="AlphaFoldDB" id="A0A8H4R647"/>
<feature type="domain" description="Threonine/Serine exporter ThrE" evidence="9">
    <location>
        <begin position="740"/>
        <end position="872"/>
    </location>
</feature>
<keyword evidence="11" id="KW-1185">Reference proteome</keyword>
<dbReference type="InterPro" id="IPR024528">
    <property type="entry name" value="ThrE_2"/>
</dbReference>
<evidence type="ECO:0000256" key="3">
    <source>
        <dbReference type="ARBA" id="ARBA00022989"/>
    </source>
</evidence>
<feature type="region of interest" description="Disordered" evidence="6">
    <location>
        <begin position="179"/>
        <end position="298"/>
    </location>
</feature>
<organism evidence="10 11">
    <name type="scientific">Agrocybe pediades</name>
    <dbReference type="NCBI Taxonomy" id="84607"/>
    <lineage>
        <taxon>Eukaryota</taxon>
        <taxon>Fungi</taxon>
        <taxon>Dikarya</taxon>
        <taxon>Basidiomycota</taxon>
        <taxon>Agaricomycotina</taxon>
        <taxon>Agaricomycetes</taxon>
        <taxon>Agaricomycetidae</taxon>
        <taxon>Agaricales</taxon>
        <taxon>Agaricineae</taxon>
        <taxon>Strophariaceae</taxon>
        <taxon>Agrocybe</taxon>
    </lineage>
</organism>
<protein>
    <recommendedName>
        <fullName evidence="12">Pheromone-regulated membrane protein 10</fullName>
    </recommendedName>
</protein>
<keyword evidence="3 7" id="KW-1133">Transmembrane helix</keyword>
<feature type="transmembrane region" description="Helical" evidence="7">
    <location>
        <begin position="589"/>
        <end position="609"/>
    </location>
</feature>
<reference evidence="10 11" key="1">
    <citation type="submission" date="2019-12" db="EMBL/GenBank/DDBJ databases">
        <authorList>
            <person name="Floudas D."/>
            <person name="Bentzer J."/>
            <person name="Ahren D."/>
            <person name="Johansson T."/>
            <person name="Persson P."/>
            <person name="Tunlid A."/>
        </authorList>
    </citation>
    <scope>NUCLEOTIDE SEQUENCE [LARGE SCALE GENOMIC DNA]</scope>
    <source>
        <strain evidence="10 11">CBS 102.39</strain>
    </source>
</reference>
<comment type="caution">
    <text evidence="10">The sequence shown here is derived from an EMBL/GenBank/DDBJ whole genome shotgun (WGS) entry which is preliminary data.</text>
</comment>
<evidence type="ECO:0000256" key="4">
    <source>
        <dbReference type="ARBA" id="ARBA00023136"/>
    </source>
</evidence>
<feature type="region of interest" description="Disordered" evidence="6">
    <location>
        <begin position="406"/>
        <end position="445"/>
    </location>
</feature>
<dbReference type="EMBL" id="JAACJL010000002">
    <property type="protein sequence ID" value="KAF4622432.1"/>
    <property type="molecule type" value="Genomic_DNA"/>
</dbReference>
<evidence type="ECO:0000256" key="5">
    <source>
        <dbReference type="ARBA" id="ARBA00034125"/>
    </source>
</evidence>
<feature type="compositionally biased region" description="Polar residues" evidence="6">
    <location>
        <begin position="1"/>
        <end position="10"/>
    </location>
</feature>
<feature type="compositionally biased region" description="Basic and acidic residues" evidence="6">
    <location>
        <begin position="41"/>
        <end position="69"/>
    </location>
</feature>
<accession>A0A8H4R647</accession>
<feature type="compositionally biased region" description="Low complexity" evidence="6">
    <location>
        <begin position="117"/>
        <end position="136"/>
    </location>
</feature>
<dbReference type="PANTHER" id="PTHR31082:SF4">
    <property type="entry name" value="PHEROMONE-REGULATED MEMBRANE PROTEIN 10"/>
    <property type="match status" value="1"/>
</dbReference>
<dbReference type="InterPro" id="IPR051361">
    <property type="entry name" value="ThrE/Ser_Exporter"/>
</dbReference>
<evidence type="ECO:0000313" key="10">
    <source>
        <dbReference type="EMBL" id="KAF4622432.1"/>
    </source>
</evidence>
<keyword evidence="4 7" id="KW-0472">Membrane</keyword>
<feature type="transmembrane region" description="Helical" evidence="7">
    <location>
        <begin position="621"/>
        <end position="644"/>
    </location>
</feature>
<feature type="compositionally biased region" description="Basic and acidic residues" evidence="6">
    <location>
        <begin position="232"/>
        <end position="246"/>
    </location>
</feature>
<feature type="transmembrane region" description="Helical" evidence="7">
    <location>
        <begin position="733"/>
        <end position="749"/>
    </location>
</feature>
<feature type="compositionally biased region" description="Polar residues" evidence="6">
    <location>
        <begin position="356"/>
        <end position="370"/>
    </location>
</feature>
<evidence type="ECO:0000256" key="1">
    <source>
        <dbReference type="ARBA" id="ARBA00004141"/>
    </source>
</evidence>
<evidence type="ECO:0000256" key="7">
    <source>
        <dbReference type="SAM" id="Phobius"/>
    </source>
</evidence>
<sequence>MSASEEQASPSRPPGGTSRATGLSKGNRTPRKVQWPDEEVDRSSTRSAHMLDEHGLDNDNFKELTDALERHRKGTPLKKVHYYPPQTPPSYSRNLPPTDDASFTQDEPETSQRNSRSFPTSFSEPSIISSRSSSPTLNAPGQYISDDEDAGLPGTKDLKSYSFKKARQLVRAHLHRGSEFWNSRSSLASPEEGHSRRATDLEKDKGRTTGDDDEPVVEGKGILSTLLNLYLQRDRTPSERSSRRSSMESARVSAESGADESSSGLLARPNSRRSPRKLKSPRMPAAFGGIHRPSTARNAGGVIGSLIASTGNLAGAAAPHATGLQPNVKAPGYRLSRYRLETKHPTRPALPRRHSSGLSELGRQSPSEKATPSLSPSEEAAPSIYAGGTKTNASSIFSAYVPSIRSGKSGRRSGYSTPRSGTPYGSDTDDPGYAASPHSKRTKRKKAEVFITRHVARIIQRQEFLMKLTRAMMMFGGPSHRLQSQIMSAARVLDIHLNLLYLPDVVLISFDDDTSGTSHIKLIKQTSALDLGKLKDAFALYWKVIHDKLSVSDASTELDALMRKEPLYNWWQQILIGGMCSAAICTISFGGSFLDAVISFPFGALLVVIQTLGARNILYTYVFEVTVTTLFSFISAALATTHIICYPAVTSSSVVLILPGFLVLTGALELMSRNIIAGSVRLLFAMVYALFLGFGFTIGAEIFELITSHEVYGAQDFDCLLSHQGPWYRQTPTKWWAFLTVPMFSFFLSMRNQAPWNSRQIVLLVAIASAGWTTNYFTGRRYVGQSDIIAAVGAFAVGLISNIYGRVFSGNAFVVMITGILFQLPSGLGSGGLLTYASEQASGSPDSYISGFRTALKLVSVAIGLTIGLGLSLALTYPIQSRKREAGIFSL</sequence>
<feature type="domain" description="Threonine/serine exporter-like N-terminal" evidence="8">
    <location>
        <begin position="464"/>
        <end position="702"/>
    </location>
</feature>
<feature type="transmembrane region" description="Helical" evidence="7">
    <location>
        <begin position="761"/>
        <end position="778"/>
    </location>
</feature>
<dbReference type="Pfam" id="PF06738">
    <property type="entry name" value="ThrE"/>
    <property type="match status" value="1"/>
</dbReference>
<feature type="compositionally biased region" description="Low complexity" evidence="6">
    <location>
        <begin position="372"/>
        <end position="383"/>
    </location>
</feature>
<evidence type="ECO:0000313" key="11">
    <source>
        <dbReference type="Proteomes" id="UP000521872"/>
    </source>
</evidence>
<feature type="compositionally biased region" description="Polar residues" evidence="6">
    <location>
        <begin position="89"/>
        <end position="116"/>
    </location>
</feature>
<feature type="transmembrane region" description="Helical" evidence="7">
    <location>
        <begin position="784"/>
        <end position="805"/>
    </location>
</feature>
<name>A0A8H4R647_9AGAR</name>
<feature type="transmembrane region" description="Helical" evidence="7">
    <location>
        <begin position="650"/>
        <end position="670"/>
    </location>
</feature>
<evidence type="ECO:0000259" key="9">
    <source>
        <dbReference type="Pfam" id="PF12821"/>
    </source>
</evidence>